<protein>
    <submittedName>
        <fullName evidence="2">Uncharacterized protein</fullName>
    </submittedName>
</protein>
<evidence type="ECO:0000313" key="2">
    <source>
        <dbReference type="EMBL" id="CAD7419068.1"/>
    </source>
</evidence>
<name>A0A7R9DQC1_TIMCR</name>
<proteinExistence type="predicted"/>
<feature type="region of interest" description="Disordered" evidence="1">
    <location>
        <begin position="1"/>
        <end position="31"/>
    </location>
</feature>
<feature type="compositionally biased region" description="Acidic residues" evidence="1">
    <location>
        <begin position="22"/>
        <end position="31"/>
    </location>
</feature>
<organism evidence="2">
    <name type="scientific">Timema cristinae</name>
    <name type="common">Walking stick</name>
    <dbReference type="NCBI Taxonomy" id="61476"/>
    <lineage>
        <taxon>Eukaryota</taxon>
        <taxon>Metazoa</taxon>
        <taxon>Ecdysozoa</taxon>
        <taxon>Arthropoda</taxon>
        <taxon>Hexapoda</taxon>
        <taxon>Insecta</taxon>
        <taxon>Pterygota</taxon>
        <taxon>Neoptera</taxon>
        <taxon>Polyneoptera</taxon>
        <taxon>Phasmatodea</taxon>
        <taxon>Timematodea</taxon>
        <taxon>Timematoidea</taxon>
        <taxon>Timematidae</taxon>
        <taxon>Timema</taxon>
    </lineage>
</organism>
<dbReference type="AlphaFoldDB" id="A0A7R9DQC1"/>
<sequence length="143" mass="16379">MSKQTLKKENEDYREYDIIERTEEDTEDSSEEDIVLEVINKIKETPILKLKPHLVKIHRNTVIRKRPTNYSGFDSKTVVAYNPCPTVGTPSTSGVSFDTPKNPHFTHARGLPREFMMPCPNVVYKPEMNEDSGHINTMRAGKT</sequence>
<reference evidence="2" key="1">
    <citation type="submission" date="2020-11" db="EMBL/GenBank/DDBJ databases">
        <authorList>
            <person name="Tran Van P."/>
        </authorList>
    </citation>
    <scope>NUCLEOTIDE SEQUENCE</scope>
</reference>
<dbReference type="EMBL" id="OC343651">
    <property type="protein sequence ID" value="CAD7419068.1"/>
    <property type="molecule type" value="Genomic_DNA"/>
</dbReference>
<evidence type="ECO:0000256" key="1">
    <source>
        <dbReference type="SAM" id="MobiDB-lite"/>
    </source>
</evidence>
<feature type="compositionally biased region" description="Basic and acidic residues" evidence="1">
    <location>
        <begin position="1"/>
        <end position="21"/>
    </location>
</feature>
<gene>
    <name evidence="2" type="ORF">TCEB3V08_LOCUS13589</name>
</gene>
<accession>A0A7R9DQC1</accession>